<keyword evidence="3" id="KW-1185">Reference proteome</keyword>
<accession>M0LHG0</accession>
<reference evidence="2 3" key="1">
    <citation type="journal article" date="2014" name="PLoS Genet.">
        <title>Phylogenetically driven sequencing of extremely halophilic archaea reveals strategies for static and dynamic osmo-response.</title>
        <authorList>
            <person name="Becker E.A."/>
            <person name="Seitzer P.M."/>
            <person name="Tritt A."/>
            <person name="Larsen D."/>
            <person name="Krusor M."/>
            <person name="Yao A.I."/>
            <person name="Wu D."/>
            <person name="Madern D."/>
            <person name="Eisen J.A."/>
            <person name="Darling A.E."/>
            <person name="Facciotti M.T."/>
        </authorList>
    </citation>
    <scope>NUCLEOTIDE SEQUENCE [LARGE SCALE GENOMIC DNA]</scope>
    <source>
        <strain evidence="2 3">JCM 10879</strain>
    </source>
</reference>
<sequence>MNWCHAKVHDSWARITDEAAPEPEAIAELEGRRSREQAELGFESAAERYDSDGC</sequence>
<evidence type="ECO:0000313" key="2">
    <source>
        <dbReference type="EMBL" id="EMA31440.1"/>
    </source>
</evidence>
<dbReference type="RefSeq" id="WP_006674041.1">
    <property type="nucleotide sequence ID" value="NZ_AOMA01000160.1"/>
</dbReference>
<evidence type="ECO:0000313" key="3">
    <source>
        <dbReference type="Proteomes" id="UP000011607"/>
    </source>
</evidence>
<dbReference type="eggNOG" id="arCOG04666">
    <property type="taxonomic scope" value="Archaea"/>
</dbReference>
<evidence type="ECO:0000256" key="1">
    <source>
        <dbReference type="SAM" id="MobiDB-lite"/>
    </source>
</evidence>
<dbReference type="Proteomes" id="UP000011607">
    <property type="component" value="Unassembled WGS sequence"/>
</dbReference>
<dbReference type="AlphaFoldDB" id="M0LHG0"/>
<name>M0LHG0_9EURY</name>
<dbReference type="PATRIC" id="fig|1227454.3.peg.3233"/>
<dbReference type="EMBL" id="AOMA01000160">
    <property type="protein sequence ID" value="EMA31440.1"/>
    <property type="molecule type" value="Genomic_DNA"/>
</dbReference>
<comment type="caution">
    <text evidence="2">The sequence shown here is derived from an EMBL/GenBank/DDBJ whole genome shotgun (WGS) entry which is preliminary data.</text>
</comment>
<gene>
    <name evidence="2" type="ORF">C446_15773</name>
</gene>
<feature type="compositionally biased region" description="Basic and acidic residues" evidence="1">
    <location>
        <begin position="29"/>
        <end position="38"/>
    </location>
</feature>
<feature type="compositionally biased region" description="Basic and acidic residues" evidence="1">
    <location>
        <begin position="45"/>
        <end position="54"/>
    </location>
</feature>
<protein>
    <submittedName>
        <fullName evidence="2">Uncharacterized protein</fullName>
    </submittedName>
</protein>
<dbReference type="Pfam" id="PF23382">
    <property type="entry name" value="DUF7097"/>
    <property type="match status" value="1"/>
</dbReference>
<feature type="region of interest" description="Disordered" evidence="1">
    <location>
        <begin position="27"/>
        <end position="54"/>
    </location>
</feature>
<organism evidence="2 3">
    <name type="scientific">Halobiforma nitratireducens JCM 10879</name>
    <dbReference type="NCBI Taxonomy" id="1227454"/>
    <lineage>
        <taxon>Archaea</taxon>
        <taxon>Methanobacteriati</taxon>
        <taxon>Methanobacteriota</taxon>
        <taxon>Stenosarchaea group</taxon>
        <taxon>Halobacteria</taxon>
        <taxon>Halobacteriales</taxon>
        <taxon>Natrialbaceae</taxon>
        <taxon>Halobiforma</taxon>
    </lineage>
</organism>
<proteinExistence type="predicted"/>
<dbReference type="InterPro" id="IPR055523">
    <property type="entry name" value="DUF7097"/>
</dbReference>